<reference evidence="5" key="2">
    <citation type="submission" date="2020-09" db="EMBL/GenBank/DDBJ databases">
        <authorList>
            <person name="Sun Q."/>
            <person name="Zhou Y."/>
        </authorList>
    </citation>
    <scope>NUCLEOTIDE SEQUENCE</scope>
    <source>
        <strain evidence="5">CGMCC 1.12921</strain>
    </source>
</reference>
<dbReference type="Pfam" id="PF01835">
    <property type="entry name" value="MG2"/>
    <property type="match status" value="1"/>
</dbReference>
<dbReference type="InterPro" id="IPR001599">
    <property type="entry name" value="Macroglobln_a2"/>
</dbReference>
<dbReference type="InterPro" id="IPR041203">
    <property type="entry name" value="Bact_A2M_MG5"/>
</dbReference>
<evidence type="ECO:0000259" key="4">
    <source>
        <dbReference type="SMART" id="SM01360"/>
    </source>
</evidence>
<dbReference type="Gene3D" id="1.50.10.20">
    <property type="match status" value="1"/>
</dbReference>
<evidence type="ECO:0000313" key="6">
    <source>
        <dbReference type="Proteomes" id="UP000613582"/>
    </source>
</evidence>
<dbReference type="InterPro" id="IPR021868">
    <property type="entry name" value="Alpha_2_Macroglob_MG3"/>
</dbReference>
<organism evidence="5 6">
    <name type="scientific">Aquisalinus flavus</name>
    <dbReference type="NCBI Taxonomy" id="1526572"/>
    <lineage>
        <taxon>Bacteria</taxon>
        <taxon>Pseudomonadati</taxon>
        <taxon>Pseudomonadota</taxon>
        <taxon>Alphaproteobacteria</taxon>
        <taxon>Parvularculales</taxon>
        <taxon>Parvularculaceae</taxon>
        <taxon>Aquisalinus</taxon>
    </lineage>
</organism>
<dbReference type="PIRSF" id="PIRSF038980">
    <property type="entry name" value="A2M_bac"/>
    <property type="match status" value="1"/>
</dbReference>
<dbReference type="PANTHER" id="PTHR40094">
    <property type="entry name" value="ALPHA-2-MACROGLOBULIN HOMOLOG"/>
    <property type="match status" value="1"/>
</dbReference>
<feature type="domain" description="Alpha-2-macroglobulin" evidence="4">
    <location>
        <begin position="983"/>
        <end position="1072"/>
    </location>
</feature>
<keyword evidence="2" id="KW-0732">Signal</keyword>
<dbReference type="Gene3D" id="2.60.40.1930">
    <property type="match status" value="1"/>
</dbReference>
<dbReference type="InterPro" id="IPR026284">
    <property type="entry name" value="A2MG_proteobact"/>
</dbReference>
<proteinExistence type="inferred from homology"/>
<dbReference type="SMART" id="SM01419">
    <property type="entry name" value="Thiol-ester_cl"/>
    <property type="match status" value="1"/>
</dbReference>
<dbReference type="InterPro" id="IPR041462">
    <property type="entry name" value="Bact_A2M_MG6"/>
</dbReference>
<evidence type="ECO:0000256" key="2">
    <source>
        <dbReference type="ARBA" id="ARBA00022729"/>
    </source>
</evidence>
<evidence type="ECO:0000259" key="3">
    <source>
        <dbReference type="SMART" id="SM01359"/>
    </source>
</evidence>
<dbReference type="InterPro" id="IPR008930">
    <property type="entry name" value="Terpenoid_cyclase/PrenylTrfase"/>
</dbReference>
<name>A0A8J2V7G1_9PROT</name>
<dbReference type="GO" id="GO:0004866">
    <property type="term" value="F:endopeptidase inhibitor activity"/>
    <property type="evidence" value="ECO:0007669"/>
    <property type="project" value="InterPro"/>
</dbReference>
<dbReference type="InterPro" id="IPR002890">
    <property type="entry name" value="MG2"/>
</dbReference>
<dbReference type="Pfam" id="PF17962">
    <property type="entry name" value="bMG6"/>
    <property type="match status" value="1"/>
</dbReference>
<dbReference type="CDD" id="cd02891">
    <property type="entry name" value="A2M_like"/>
    <property type="match status" value="1"/>
</dbReference>
<dbReference type="RefSeq" id="WP_188159058.1">
    <property type="nucleotide sequence ID" value="NZ_BMGH01000001.1"/>
</dbReference>
<dbReference type="InterPro" id="IPR047565">
    <property type="entry name" value="Alpha-macroglob_thiol-ester_cl"/>
</dbReference>
<feature type="domain" description="Alpha-2-macroglobulin bait region" evidence="3">
    <location>
        <begin position="781"/>
        <end position="925"/>
    </location>
</feature>
<dbReference type="PANTHER" id="PTHR40094:SF1">
    <property type="entry name" value="UBIQUITIN DOMAIN-CONTAINING PROTEIN"/>
    <property type="match status" value="1"/>
</dbReference>
<protein>
    <submittedName>
        <fullName evidence="5">Alpha-2-macroglobulin</fullName>
    </submittedName>
</protein>
<dbReference type="SMART" id="SM01360">
    <property type="entry name" value="A2M"/>
    <property type="match status" value="1"/>
</dbReference>
<dbReference type="SUPFAM" id="SSF48239">
    <property type="entry name" value="Terpenoid cyclases/Protein prenyltransferases"/>
    <property type="match status" value="1"/>
</dbReference>
<sequence length="1665" mass="179611">MERKGLIIAGVFVLIAFAAGLFIGRVGSRPITAGDFAQNTRPAIESVSQANQAFDQQREFETIRAEDAPRAGDGAGDGAGEDGFGFSRLSLDTSGDVPRACFSFTGNLVSSGTVNYADYVRFEPSVQAVTEATGNTLCVSGVAFDTTYQATLREGLPGADGAALERAEGVTVAFGDKPSYVGFVGNGVILPRMEADGVGFETVNVESLKISVYRVAERGLVYKRITEGDGAAEGSYGYPWGDESALDDGVKVWEGELPVAMDRNERVVTVFPLGAALGEAREESGGLKPGAYFLDVEDASDGVDEYQPARAWRWIMFTDMALSAYYGDDGIDLVVRSLETARPLSKVAVKLIARNNEVLAEGTTDGDGLVRFPGPVTRGEGALAPQMIVAYGPKDDFAAIDLSRSPLDLSDRNVDGRYTSGAVDSYMWFDRGIYRPGETAHISGMIRDDSGNAIEGRPATLTLRRPNYTEAEVIRIEEMVVGGFTTDFAVPASAPRGMWTATLVVDGTQEEYSESFAVEDFVPQRIAVEVEADEDTALFAGERRAVEVDARFLYGAPGSGLAVEGDARLRVDPNPFPDYSEFRFGDTESYFTERYLRLGETMTDGDGEATLTLAIDTDIEANGMPLRADLVVGVAEPGGRFVQESARVPVRTLERYVGIRQDEGERRSNDENLAFSLLALDRAGAPVDEATLEWRLIEEDYRFEWYRQNDEWRWRRDYQDILIATGTLDTDQDGLAKLSSDLDYGSYRLEVSDAETGVRTSHRFYSGYASYASGADTPDQASLTAPDRPVKPGSRAKITLSAPYAGEATIVVATDRIHSIQRVRIDEATREINIETDPSWGGGFYVLATVVTPRDAVDQPVPRRAMGVVYVPFDMDTRTLDLAFDIDDMIRPRQQLALPVEVTGATAGEAVMMTVAAVDEGILRLTKFAAPDPADFFFGKKSLGVQIYDDYGRLLNPNLAAPTRFGGDQLGGEGLTVVPTRTVALFNGILTINGDGTVDVPLDIPDFNGELRLMAVAWTDDKVGSAAQALTVRDTVPAELALPRFLGPDDTASTTLLIDNVDGRSGVYTVTVDGVGPVDIDETLNLNLAKDQRQDALFSLTASDVGIGEVLLAVDGPQDFAVQRAYPIQVRAPYFPVTQVTTEAMQAGATYTPSRDLIAGYYPGSTEVTVSFSPLRGIDPKPLLESLYRYPYGCTEQLVSTSFPLLFADDLGAMAGAQTDMSLRPRVQEAINKILARQSTDGAFGLWRAGDGNAEGWIGAYVTDFLYRAKQQGYAVPDTALASAYDAIEELTSTDRWLSVGYITRVEEGTIYADRQENLRRRAAAYSFYVLARAGRADLSDLRYFSDNFLGDVPSPLARAHAGAALALMGDRARANRAFDLAAETIGYSNAENYYQSPLRDVAAMIPLAAEVGADALVAQLTEDLEGLQSEASYLNTQEKAFLLLASATLLDRAGDVAIAMNGAEATGQAAPAFDLMPADITGGVTFTNAGQGTVYRSVAVFGTPVEAPPAVDEGFALAKSVFTLDGRPASLDTVSQNDRYVIALSGQPQDQLLHATIIVDMLPPGFEIESVLEPGDAGEEGIYRWLGELSYTKVAEARDDRFVAALDIRRSADRAGSGRFALAYVVRAVTPGEYVFPGAVVEDMYRPGIFARTGTGRLTVAAAQ</sequence>
<dbReference type="InterPro" id="IPR011625">
    <property type="entry name" value="A2M_N_BRD"/>
</dbReference>
<dbReference type="Proteomes" id="UP000613582">
    <property type="component" value="Unassembled WGS sequence"/>
</dbReference>
<dbReference type="Pfam" id="PF17973">
    <property type="entry name" value="bMG10"/>
    <property type="match status" value="1"/>
</dbReference>
<dbReference type="InterPro" id="IPR041246">
    <property type="entry name" value="Bact_MG10"/>
</dbReference>
<comment type="similarity">
    <text evidence="1">Belongs to the protease inhibitor I39 (alpha-2-macroglobulin) family. Bacterial alpha-2-macroglobulin subfamily.</text>
</comment>
<dbReference type="SMART" id="SM01359">
    <property type="entry name" value="A2M_N_2"/>
    <property type="match status" value="1"/>
</dbReference>
<dbReference type="Pfam" id="PF11974">
    <property type="entry name" value="bMG3"/>
    <property type="match status" value="1"/>
</dbReference>
<evidence type="ECO:0000256" key="1">
    <source>
        <dbReference type="ARBA" id="ARBA00010556"/>
    </source>
</evidence>
<evidence type="ECO:0000313" key="5">
    <source>
        <dbReference type="EMBL" id="GGD06801.1"/>
    </source>
</evidence>
<reference evidence="5" key="1">
    <citation type="journal article" date="2014" name="Int. J. Syst. Evol. Microbiol.">
        <title>Complete genome sequence of Corynebacterium casei LMG S-19264T (=DSM 44701T), isolated from a smear-ripened cheese.</title>
        <authorList>
            <consortium name="US DOE Joint Genome Institute (JGI-PGF)"/>
            <person name="Walter F."/>
            <person name="Albersmeier A."/>
            <person name="Kalinowski J."/>
            <person name="Ruckert C."/>
        </authorList>
    </citation>
    <scope>NUCLEOTIDE SEQUENCE</scope>
    <source>
        <strain evidence="5">CGMCC 1.12921</strain>
    </source>
</reference>
<accession>A0A8J2V7G1</accession>
<keyword evidence="6" id="KW-1185">Reference proteome</keyword>
<dbReference type="Pfam" id="PF07703">
    <property type="entry name" value="A2M_BRD"/>
    <property type="match status" value="1"/>
</dbReference>
<dbReference type="EMBL" id="BMGH01000001">
    <property type="protein sequence ID" value="GGD06801.1"/>
    <property type="molecule type" value="Genomic_DNA"/>
</dbReference>
<dbReference type="InterPro" id="IPR051802">
    <property type="entry name" value="YfhM-like"/>
</dbReference>
<dbReference type="Pfam" id="PF17972">
    <property type="entry name" value="bMG5"/>
    <property type="match status" value="1"/>
</dbReference>
<dbReference type="Pfam" id="PF00207">
    <property type="entry name" value="A2M"/>
    <property type="match status" value="1"/>
</dbReference>
<gene>
    <name evidence="5" type="ORF">GCM10011342_14540</name>
</gene>
<comment type="caution">
    <text evidence="5">The sequence shown here is derived from an EMBL/GenBank/DDBJ whole genome shotgun (WGS) entry which is preliminary data.</text>
</comment>